<dbReference type="CDD" id="cd00024">
    <property type="entry name" value="CD_CSD"/>
    <property type="match status" value="1"/>
</dbReference>
<dbReference type="PROSITE" id="PS50013">
    <property type="entry name" value="CHROMO_2"/>
    <property type="match status" value="1"/>
</dbReference>
<proteinExistence type="predicted"/>
<name>W2HX08_PHYNI</name>
<evidence type="ECO:0000313" key="2">
    <source>
        <dbReference type="EMBL" id="ETL26504.1"/>
    </source>
</evidence>
<gene>
    <name evidence="2" type="ORF">L916_19837</name>
</gene>
<accession>W2HX08</accession>
<dbReference type="SUPFAM" id="SSF54160">
    <property type="entry name" value="Chromo domain-like"/>
    <property type="match status" value="1"/>
</dbReference>
<dbReference type="Gene3D" id="2.40.50.40">
    <property type="match status" value="1"/>
</dbReference>
<organism evidence="2">
    <name type="scientific">Phytophthora nicotianae</name>
    <name type="common">Potato buckeye rot agent</name>
    <name type="synonym">Phytophthora parasitica</name>
    <dbReference type="NCBI Taxonomy" id="4792"/>
    <lineage>
        <taxon>Eukaryota</taxon>
        <taxon>Sar</taxon>
        <taxon>Stramenopiles</taxon>
        <taxon>Oomycota</taxon>
        <taxon>Peronosporomycetes</taxon>
        <taxon>Peronosporales</taxon>
        <taxon>Peronosporaceae</taxon>
        <taxon>Phytophthora</taxon>
    </lineage>
</organism>
<feature type="domain" description="Chromo" evidence="1">
    <location>
        <begin position="86"/>
        <end position="136"/>
    </location>
</feature>
<reference evidence="2" key="1">
    <citation type="submission" date="2013-11" db="EMBL/GenBank/DDBJ databases">
        <title>The Genome Sequence of Phytophthora parasitica CJ05E6.</title>
        <authorList>
            <consortium name="The Broad Institute Genomics Platform"/>
            <person name="Russ C."/>
            <person name="Tyler B."/>
            <person name="Panabieres F."/>
            <person name="Shan W."/>
            <person name="Tripathy S."/>
            <person name="Grunwald N."/>
            <person name="Machado M."/>
            <person name="Johnson C.S."/>
            <person name="Arredondo F."/>
            <person name="Hong C."/>
            <person name="Coffey M."/>
            <person name="Young S.K."/>
            <person name="Zeng Q."/>
            <person name="Gargeya S."/>
            <person name="Fitzgerald M."/>
            <person name="Abouelleil A."/>
            <person name="Alvarado L."/>
            <person name="Chapman S.B."/>
            <person name="Gainer-Dewar J."/>
            <person name="Goldberg J."/>
            <person name="Griggs A."/>
            <person name="Gujja S."/>
            <person name="Hansen M."/>
            <person name="Howarth C."/>
            <person name="Imamovic A."/>
            <person name="Ireland A."/>
            <person name="Larimer J."/>
            <person name="McCowan C."/>
            <person name="Murphy C."/>
            <person name="Pearson M."/>
            <person name="Poon T.W."/>
            <person name="Priest M."/>
            <person name="Roberts A."/>
            <person name="Saif S."/>
            <person name="Shea T."/>
            <person name="Sykes S."/>
            <person name="Wortman J."/>
            <person name="Nusbaum C."/>
            <person name="Birren B."/>
        </authorList>
    </citation>
    <scope>NUCLEOTIDE SEQUENCE [LARGE SCALE GENOMIC DNA]</scope>
    <source>
        <strain evidence="2">CJ05E6</strain>
    </source>
</reference>
<evidence type="ECO:0000259" key="1">
    <source>
        <dbReference type="PROSITE" id="PS50013"/>
    </source>
</evidence>
<protein>
    <recommendedName>
        <fullName evidence="1">Chromo domain-containing protein</fullName>
    </recommendedName>
</protein>
<dbReference type="AlphaFoldDB" id="W2HX08"/>
<dbReference type="Proteomes" id="UP000053864">
    <property type="component" value="Unassembled WGS sequence"/>
</dbReference>
<sequence length="154" mass="17322">MHSNRISMWEITCSGQGWAINTKTIASDMDRPIPDYTSGCAFFRGTAPSDGEETDVHTSRLKFYADSSLHITEDIRVHVAAQGQLLAVNELLDYRWNTTKKDYDILVSWKGMEPIKDSWESVKSLAKDILVLLKQFTAGREDSGLDRHPGALMT</sequence>
<dbReference type="InterPro" id="IPR016197">
    <property type="entry name" value="Chromo-like_dom_sf"/>
</dbReference>
<dbReference type="VEuPathDB" id="FungiDB:PPTG_20044"/>
<dbReference type="EMBL" id="KI676211">
    <property type="protein sequence ID" value="ETL26504.1"/>
    <property type="molecule type" value="Genomic_DNA"/>
</dbReference>
<dbReference type="InterPro" id="IPR000953">
    <property type="entry name" value="Chromo/chromo_shadow_dom"/>
</dbReference>